<accession>A0A1I5SBF9</accession>
<dbReference type="PANTHER" id="PTHR43736">
    <property type="entry name" value="ADP-RIBOSE PYROPHOSPHATASE"/>
    <property type="match status" value="1"/>
</dbReference>
<evidence type="ECO:0000259" key="3">
    <source>
        <dbReference type="PROSITE" id="PS51462"/>
    </source>
</evidence>
<dbReference type="Proteomes" id="UP000198577">
    <property type="component" value="Unassembled WGS sequence"/>
</dbReference>
<dbReference type="SUPFAM" id="SSF46785">
    <property type="entry name" value="Winged helix' DNA-binding domain"/>
    <property type="match status" value="1"/>
</dbReference>
<dbReference type="OrthoDB" id="9786141at2"/>
<dbReference type="GO" id="GO:0016787">
    <property type="term" value="F:hydrolase activity"/>
    <property type="evidence" value="ECO:0007669"/>
    <property type="project" value="UniProtKB-KW"/>
</dbReference>
<keyword evidence="1 2" id="KW-0378">Hydrolase</keyword>
<dbReference type="InterPro" id="IPR036388">
    <property type="entry name" value="WH-like_DNA-bd_sf"/>
</dbReference>
<feature type="domain" description="Nudix hydrolase" evidence="3">
    <location>
        <begin position="29"/>
        <end position="174"/>
    </location>
</feature>
<sequence>MSDKMVNAQGLTEEEFLRQYDPDKYATSNPALTVDMLLFTLQDDEKTDVAGVPPKHVEVLMIKRGDHPFMGRWALPGGFVSRNEDPEDAALRELKEETGIDEIYMEQLYTWGAPGRDPRTHVVSVSYMALVDSSKLKVKAGDDASDARWFKVSLEVLTKEKDVIENGYAERVKYRLVLCDGQEELYGVVEVIKSIEKGIVKTKYRLVETQGIAFDHAVIITYGLLKLRRDVWLTPVVFSILPKCFTMLQLKGAYEAILNTTFGMDEFVEKIVRTGMVIEVKNGDARTYAEKDKLYMFNPEWDCDGVI</sequence>
<dbReference type="AlphaFoldDB" id="A0A1I5SBF9"/>
<dbReference type="Gene3D" id="3.90.79.10">
    <property type="entry name" value="Nucleoside Triphosphate Pyrophosphohydrolase"/>
    <property type="match status" value="1"/>
</dbReference>
<dbReference type="Pfam" id="PF21906">
    <property type="entry name" value="WHD_NrtR"/>
    <property type="match status" value="1"/>
</dbReference>
<keyword evidence="5" id="KW-1185">Reference proteome</keyword>
<dbReference type="STRING" id="937334.SAMN05444406_10267"/>
<dbReference type="RefSeq" id="WP_025746940.1">
    <property type="nucleotide sequence ID" value="NZ_FOXR01000002.1"/>
</dbReference>
<dbReference type="InterPro" id="IPR000086">
    <property type="entry name" value="NUDIX_hydrolase_dom"/>
</dbReference>
<dbReference type="SUPFAM" id="SSF55811">
    <property type="entry name" value="Nudix"/>
    <property type="match status" value="1"/>
</dbReference>
<dbReference type="InterPro" id="IPR054105">
    <property type="entry name" value="WHD_NrtR"/>
</dbReference>
<dbReference type="InterPro" id="IPR020084">
    <property type="entry name" value="NUDIX_hydrolase_CS"/>
</dbReference>
<proteinExistence type="inferred from homology"/>
<protein>
    <submittedName>
        <fullName evidence="4">ADP-ribose pyrophosphatase YjhB, NUDIX family</fullName>
    </submittedName>
</protein>
<comment type="similarity">
    <text evidence="2">Belongs to the Nudix hydrolase family.</text>
</comment>
<dbReference type="PROSITE" id="PS00893">
    <property type="entry name" value="NUDIX_BOX"/>
    <property type="match status" value="1"/>
</dbReference>
<evidence type="ECO:0000256" key="1">
    <source>
        <dbReference type="ARBA" id="ARBA00022801"/>
    </source>
</evidence>
<evidence type="ECO:0000313" key="5">
    <source>
        <dbReference type="Proteomes" id="UP000198577"/>
    </source>
</evidence>
<dbReference type="PRINTS" id="PR00502">
    <property type="entry name" value="NUDIXFAMILY"/>
</dbReference>
<evidence type="ECO:0000313" key="4">
    <source>
        <dbReference type="EMBL" id="SFP68049.1"/>
    </source>
</evidence>
<dbReference type="InterPro" id="IPR020476">
    <property type="entry name" value="Nudix_hydrolase"/>
</dbReference>
<dbReference type="InterPro" id="IPR015797">
    <property type="entry name" value="NUDIX_hydrolase-like_dom_sf"/>
</dbReference>
<dbReference type="EMBL" id="FOXR01000002">
    <property type="protein sequence ID" value="SFP68049.1"/>
    <property type="molecule type" value="Genomic_DNA"/>
</dbReference>
<reference evidence="4 5" key="1">
    <citation type="submission" date="2016-10" db="EMBL/GenBank/DDBJ databases">
        <authorList>
            <person name="de Groot N.N."/>
        </authorList>
    </citation>
    <scope>NUCLEOTIDE SEQUENCE [LARGE SCALE GENOMIC DNA]</scope>
    <source>
        <strain evidence="4 5">DSM 20678</strain>
    </source>
</reference>
<dbReference type="PANTHER" id="PTHR43736:SF4">
    <property type="entry name" value="SLR1690 PROTEIN"/>
    <property type="match status" value="1"/>
</dbReference>
<name>A0A1I5SBF9_9FIRM</name>
<evidence type="ECO:0000256" key="2">
    <source>
        <dbReference type="RuleBase" id="RU003476"/>
    </source>
</evidence>
<dbReference type="Gene3D" id="1.10.10.10">
    <property type="entry name" value="Winged helix-like DNA-binding domain superfamily/Winged helix DNA-binding domain"/>
    <property type="match status" value="1"/>
</dbReference>
<dbReference type="CDD" id="cd18873">
    <property type="entry name" value="NUDIX_NadM_like"/>
    <property type="match status" value="1"/>
</dbReference>
<dbReference type="Pfam" id="PF00293">
    <property type="entry name" value="NUDIX"/>
    <property type="match status" value="1"/>
</dbReference>
<dbReference type="PROSITE" id="PS51462">
    <property type="entry name" value="NUDIX"/>
    <property type="match status" value="1"/>
</dbReference>
<organism evidence="4 5">
    <name type="scientific">Caldicoprobacter faecalis</name>
    <dbReference type="NCBI Taxonomy" id="937334"/>
    <lineage>
        <taxon>Bacteria</taxon>
        <taxon>Bacillati</taxon>
        <taxon>Bacillota</taxon>
        <taxon>Clostridia</taxon>
        <taxon>Caldicoprobacterales</taxon>
        <taxon>Caldicoprobacteraceae</taxon>
        <taxon>Caldicoprobacter</taxon>
    </lineage>
</organism>
<gene>
    <name evidence="4" type="ORF">SAMN05444406_10267</name>
</gene>
<dbReference type="InterPro" id="IPR036390">
    <property type="entry name" value="WH_DNA-bd_sf"/>
</dbReference>